<dbReference type="KEGG" id="sari:H5J25_12565"/>
<keyword evidence="2" id="KW-0326">Glycosidase</keyword>
<dbReference type="EMBL" id="CP061035">
    <property type="protein sequence ID" value="QQV76318.1"/>
    <property type="molecule type" value="Genomic_DNA"/>
</dbReference>
<dbReference type="RefSeq" id="WP_202091502.1">
    <property type="nucleotide sequence ID" value="NZ_CP061035.1"/>
</dbReference>
<dbReference type="Gene3D" id="3.40.470.10">
    <property type="entry name" value="Uracil-DNA glycosylase-like domain"/>
    <property type="match status" value="1"/>
</dbReference>
<dbReference type="InterPro" id="IPR005122">
    <property type="entry name" value="Uracil-DNA_glycosylase-like"/>
</dbReference>
<keyword evidence="2" id="KW-0378">Hydrolase</keyword>
<dbReference type="SUPFAM" id="SSF52141">
    <property type="entry name" value="Uracil-DNA glycosylase-like"/>
    <property type="match status" value="1"/>
</dbReference>
<gene>
    <name evidence="2" type="ORF">H5J25_12565</name>
</gene>
<dbReference type="CDD" id="cd10032">
    <property type="entry name" value="UDG-F6_HDG"/>
    <property type="match status" value="1"/>
</dbReference>
<dbReference type="Pfam" id="PF03167">
    <property type="entry name" value="UDG"/>
    <property type="match status" value="1"/>
</dbReference>
<accession>A0A974S3B6</accession>
<dbReference type="InterPro" id="IPR036895">
    <property type="entry name" value="Uracil-DNA_glycosylase-like_sf"/>
</dbReference>
<dbReference type="InterPro" id="IPR026353">
    <property type="entry name" value="Hypoxan-DNA_Glyclase"/>
</dbReference>
<dbReference type="Proteomes" id="UP000595894">
    <property type="component" value="Chromosome"/>
</dbReference>
<dbReference type="AlphaFoldDB" id="A0A974S3B6"/>
<name>A0A974S3B6_9SPHN</name>
<dbReference type="SMART" id="SM00987">
    <property type="entry name" value="UreE_C"/>
    <property type="match status" value="1"/>
</dbReference>
<dbReference type="EC" id="3.2.2.15" evidence="2"/>
<dbReference type="SMART" id="SM00986">
    <property type="entry name" value="UDG"/>
    <property type="match status" value="1"/>
</dbReference>
<evidence type="ECO:0000313" key="3">
    <source>
        <dbReference type="Proteomes" id="UP000595894"/>
    </source>
</evidence>
<dbReference type="GO" id="GO:0033958">
    <property type="term" value="F:DNA-deoxyinosine glycosylase activity"/>
    <property type="evidence" value="ECO:0007669"/>
    <property type="project" value="UniProtKB-EC"/>
</dbReference>
<organism evidence="2 3">
    <name type="scientific">Sphingomonas aliaeris</name>
    <dbReference type="NCBI Taxonomy" id="2759526"/>
    <lineage>
        <taxon>Bacteria</taxon>
        <taxon>Pseudomonadati</taxon>
        <taxon>Pseudomonadota</taxon>
        <taxon>Alphaproteobacteria</taxon>
        <taxon>Sphingomonadales</taxon>
        <taxon>Sphingomonadaceae</taxon>
        <taxon>Sphingomonas</taxon>
    </lineage>
</organism>
<sequence length="161" mass="17198">MIKRSFPPIVDADTRLMILGSLPGDRSLAAARYYAHPQNQFWRLISATIGRDVASLEYDARLAVLSKAGVGLWDVVASATRPGSTDAAIRDMAENDIAGLAATLPRLRAIGFNGATAYRHGSRQLGSVGIALVPLPSSSPLHTVGFEAKRPAWAALGEYLR</sequence>
<evidence type="ECO:0000313" key="2">
    <source>
        <dbReference type="EMBL" id="QQV76318.1"/>
    </source>
</evidence>
<feature type="domain" description="Uracil-DNA glycosylase-like" evidence="1">
    <location>
        <begin position="7"/>
        <end position="157"/>
    </location>
</feature>
<evidence type="ECO:0000259" key="1">
    <source>
        <dbReference type="SMART" id="SM00986"/>
    </source>
</evidence>
<keyword evidence="3" id="KW-1185">Reference proteome</keyword>
<reference evidence="3" key="1">
    <citation type="submission" date="2020-09" db="EMBL/GenBank/DDBJ databases">
        <title>Sphingomonas sp., a new species isolated from pork steak.</title>
        <authorList>
            <person name="Heidler von Heilborn D."/>
        </authorList>
    </citation>
    <scope>NUCLEOTIDE SEQUENCE [LARGE SCALE GENOMIC DNA]</scope>
</reference>
<proteinExistence type="predicted"/>
<dbReference type="NCBIfam" id="TIGR04274">
    <property type="entry name" value="hypoxanDNAglyco"/>
    <property type="match status" value="1"/>
</dbReference>
<protein>
    <submittedName>
        <fullName evidence="2">DNA-deoxyinosine glycosylase</fullName>
        <ecNumber evidence="2">3.2.2.15</ecNumber>
    </submittedName>
</protein>